<dbReference type="Gene3D" id="2.60.40.2380">
    <property type="match status" value="1"/>
</dbReference>
<keyword evidence="3" id="KW-0472">Membrane</keyword>
<evidence type="ECO:0000259" key="5">
    <source>
        <dbReference type="PROSITE" id="PS50887"/>
    </source>
</evidence>
<dbReference type="InterPro" id="IPR011622">
    <property type="entry name" value="7TMR_DISM_rcpt_extracell_dom2"/>
</dbReference>
<dbReference type="CDD" id="cd01949">
    <property type="entry name" value="GGDEF"/>
    <property type="match status" value="1"/>
</dbReference>
<comment type="catalytic activity">
    <reaction evidence="2">
        <text>2 GTP = 3',3'-c-di-GMP + 2 diphosphate</text>
        <dbReference type="Rhea" id="RHEA:24898"/>
        <dbReference type="ChEBI" id="CHEBI:33019"/>
        <dbReference type="ChEBI" id="CHEBI:37565"/>
        <dbReference type="ChEBI" id="CHEBI:58805"/>
        <dbReference type="EC" id="2.7.7.65"/>
    </reaction>
</comment>
<feature type="transmembrane region" description="Helical" evidence="3">
    <location>
        <begin position="245"/>
        <end position="263"/>
    </location>
</feature>
<dbReference type="InterPro" id="IPR011623">
    <property type="entry name" value="7TMR_DISM_rcpt_extracell_dom1"/>
</dbReference>
<keyword evidence="3" id="KW-0812">Transmembrane</keyword>
<feature type="signal peptide" evidence="4">
    <location>
        <begin position="1"/>
        <end position="21"/>
    </location>
</feature>
<sequence>MVLRRFFILLLLLAVPLWPSAAAPLADSLITTIEHLEEDTSTPLSLLQAQQQFAQGNATTADYQFLTFGIKEHATWVKISTHNPSTRALRKRLTAAQTWVESVDVYLVKEQQILYHWHSGDGQMADNHLVPTLGYVFDMELPSGDSDIYIRAASLDPLVMPISLTNVYEARALQTKVHVSMGVLYGILMALVGFNLLLYATLKHSVALHYSLYIGCFLVMNFGYEGFAFSWLYPHSSSFQNYSTLFFMVLHGASGLLFVCSYLQIPLNKSRFRQWVTSYSILGLIASATTVVLQLHILTAWIAFGFISLTTLIMIVVALLNVAKSVDARYLLLAVSFSMLGLLASSLSVLGVIPYSFYAYHGAEFGVVSEAIILAIVVAFRLRNIEQERISAQYLATHDPLTRLSNRRAFEAAAREFLQQPANINKPVSFIMMDIDHFKAINDSYGHHVGDQALYHIATLMGYQYRKGDTMARWGGEEVAILLPNTQLAAAVRYAEQLRLSVQNSPLIAESQRIHITASFGVSFCVNHGQTEILHDLYIRADKWLYRAKNKGRNRVEPSVDEVNASVPLAIL</sequence>
<dbReference type="PROSITE" id="PS50887">
    <property type="entry name" value="GGDEF"/>
    <property type="match status" value="1"/>
</dbReference>
<evidence type="ECO:0000256" key="3">
    <source>
        <dbReference type="SAM" id="Phobius"/>
    </source>
</evidence>
<dbReference type="SMART" id="SM00267">
    <property type="entry name" value="GGDEF"/>
    <property type="match status" value="1"/>
</dbReference>
<feature type="domain" description="GGDEF" evidence="5">
    <location>
        <begin position="426"/>
        <end position="561"/>
    </location>
</feature>
<dbReference type="InterPro" id="IPR050469">
    <property type="entry name" value="Diguanylate_Cyclase"/>
</dbReference>
<feature type="chain" id="PRO_5046248161" description="diguanylate cyclase" evidence="4">
    <location>
        <begin position="22"/>
        <end position="572"/>
    </location>
</feature>
<dbReference type="InterPro" id="IPR000160">
    <property type="entry name" value="GGDEF_dom"/>
</dbReference>
<feature type="transmembrane region" description="Helical" evidence="3">
    <location>
        <begin position="330"/>
        <end position="353"/>
    </location>
</feature>
<dbReference type="InterPro" id="IPR043128">
    <property type="entry name" value="Rev_trsase/Diguanyl_cyclase"/>
</dbReference>
<evidence type="ECO:0000256" key="1">
    <source>
        <dbReference type="ARBA" id="ARBA00012528"/>
    </source>
</evidence>
<dbReference type="Gene3D" id="3.30.70.270">
    <property type="match status" value="1"/>
</dbReference>
<keyword evidence="7" id="KW-1185">Reference proteome</keyword>
<dbReference type="EC" id="2.7.7.65" evidence="1"/>
<feature type="transmembrane region" description="Helical" evidence="3">
    <location>
        <begin position="179"/>
        <end position="200"/>
    </location>
</feature>
<evidence type="ECO:0000256" key="2">
    <source>
        <dbReference type="ARBA" id="ARBA00034247"/>
    </source>
</evidence>
<dbReference type="PANTHER" id="PTHR45138">
    <property type="entry name" value="REGULATORY COMPONENTS OF SENSORY TRANSDUCTION SYSTEM"/>
    <property type="match status" value="1"/>
</dbReference>
<protein>
    <recommendedName>
        <fullName evidence="1">diguanylate cyclase</fullName>
        <ecNumber evidence="1">2.7.7.65</ecNumber>
    </recommendedName>
</protein>
<dbReference type="Pfam" id="PF00990">
    <property type="entry name" value="GGDEF"/>
    <property type="match status" value="1"/>
</dbReference>
<dbReference type="RefSeq" id="WP_207353573.1">
    <property type="nucleotide sequence ID" value="NZ_CP071503.1"/>
</dbReference>
<dbReference type="NCBIfam" id="TIGR00254">
    <property type="entry name" value="GGDEF"/>
    <property type="match status" value="1"/>
</dbReference>
<evidence type="ECO:0000256" key="4">
    <source>
        <dbReference type="SAM" id="SignalP"/>
    </source>
</evidence>
<reference evidence="6 7" key="1">
    <citation type="submission" date="2021-03" db="EMBL/GenBank/DDBJ databases">
        <title>Novel species identification of genus Shewanella.</title>
        <authorList>
            <person name="Liu G."/>
            <person name="Zhang Q."/>
        </authorList>
    </citation>
    <scope>NUCLEOTIDE SEQUENCE [LARGE SCALE GENOMIC DNA]</scope>
    <source>
        <strain evidence="6 7">FJAT-51800</strain>
    </source>
</reference>
<dbReference type="SUPFAM" id="SSF55073">
    <property type="entry name" value="Nucleotide cyclase"/>
    <property type="match status" value="1"/>
</dbReference>
<keyword evidence="3" id="KW-1133">Transmembrane helix</keyword>
<dbReference type="InterPro" id="IPR029787">
    <property type="entry name" value="Nucleotide_cyclase"/>
</dbReference>
<evidence type="ECO:0000313" key="7">
    <source>
        <dbReference type="Proteomes" id="UP000662770"/>
    </source>
</evidence>
<dbReference type="EMBL" id="CP071503">
    <property type="protein sequence ID" value="QSX32328.1"/>
    <property type="molecule type" value="Genomic_DNA"/>
</dbReference>
<name>A0ABX7QLJ3_9GAMM</name>
<feature type="transmembrane region" description="Helical" evidence="3">
    <location>
        <begin position="275"/>
        <end position="295"/>
    </location>
</feature>
<feature type="transmembrane region" description="Helical" evidence="3">
    <location>
        <begin position="212"/>
        <end position="233"/>
    </location>
</feature>
<feature type="transmembrane region" description="Helical" evidence="3">
    <location>
        <begin position="359"/>
        <end position="380"/>
    </location>
</feature>
<gene>
    <name evidence="6" type="ORF">JYB87_11145</name>
</gene>
<dbReference type="PANTHER" id="PTHR45138:SF9">
    <property type="entry name" value="DIGUANYLATE CYCLASE DGCM-RELATED"/>
    <property type="match status" value="1"/>
</dbReference>
<dbReference type="Proteomes" id="UP000662770">
    <property type="component" value="Chromosome"/>
</dbReference>
<dbReference type="Pfam" id="PF07695">
    <property type="entry name" value="7TMR-DISM_7TM"/>
    <property type="match status" value="1"/>
</dbReference>
<proteinExistence type="predicted"/>
<evidence type="ECO:0000313" key="6">
    <source>
        <dbReference type="EMBL" id="QSX32328.1"/>
    </source>
</evidence>
<dbReference type="Pfam" id="PF07696">
    <property type="entry name" value="7TMR-DISMED2"/>
    <property type="match status" value="1"/>
</dbReference>
<feature type="transmembrane region" description="Helical" evidence="3">
    <location>
        <begin position="301"/>
        <end position="323"/>
    </location>
</feature>
<keyword evidence="4" id="KW-0732">Signal</keyword>
<accession>A0ABX7QLJ3</accession>
<organism evidence="6 7">
    <name type="scientific">Shewanella avicenniae</name>
    <dbReference type="NCBI Taxonomy" id="2814294"/>
    <lineage>
        <taxon>Bacteria</taxon>
        <taxon>Pseudomonadati</taxon>
        <taxon>Pseudomonadota</taxon>
        <taxon>Gammaproteobacteria</taxon>
        <taxon>Alteromonadales</taxon>
        <taxon>Shewanellaceae</taxon>
        <taxon>Shewanella</taxon>
    </lineage>
</organism>